<proteinExistence type="predicted"/>
<dbReference type="EMBL" id="CP041666">
    <property type="protein sequence ID" value="QDP41000.1"/>
    <property type="molecule type" value="Genomic_DNA"/>
</dbReference>
<protein>
    <recommendedName>
        <fullName evidence="4">ABC transporter permease</fullName>
    </recommendedName>
</protein>
<keyword evidence="1" id="KW-1133">Transmembrane helix</keyword>
<keyword evidence="3" id="KW-1185">Reference proteome</keyword>
<dbReference type="Proteomes" id="UP000315215">
    <property type="component" value="Chromosome"/>
</dbReference>
<evidence type="ECO:0000313" key="2">
    <source>
        <dbReference type="EMBL" id="QDP41000.1"/>
    </source>
</evidence>
<name>A0A516KHX7_9BACI</name>
<dbReference type="RefSeq" id="WP_143895105.1">
    <property type="nucleotide sequence ID" value="NZ_CP041666.1"/>
</dbReference>
<dbReference type="OrthoDB" id="2906536at2"/>
<organism evidence="2 3">
    <name type="scientific">Radiobacillus deserti</name>
    <dbReference type="NCBI Taxonomy" id="2594883"/>
    <lineage>
        <taxon>Bacteria</taxon>
        <taxon>Bacillati</taxon>
        <taxon>Bacillota</taxon>
        <taxon>Bacilli</taxon>
        <taxon>Bacillales</taxon>
        <taxon>Bacillaceae</taxon>
        <taxon>Radiobacillus</taxon>
    </lineage>
</organism>
<gene>
    <name evidence="2" type="ORF">FN924_12855</name>
</gene>
<accession>A0A516KHX7</accession>
<dbReference type="KEGG" id="aqt:FN924_12855"/>
<keyword evidence="1" id="KW-0812">Transmembrane</keyword>
<feature type="transmembrane region" description="Helical" evidence="1">
    <location>
        <begin position="6"/>
        <end position="28"/>
    </location>
</feature>
<dbReference type="AlphaFoldDB" id="A0A516KHX7"/>
<feature type="transmembrane region" description="Helical" evidence="1">
    <location>
        <begin position="69"/>
        <end position="94"/>
    </location>
</feature>
<feature type="transmembrane region" description="Helical" evidence="1">
    <location>
        <begin position="40"/>
        <end position="63"/>
    </location>
</feature>
<sequence length="109" mass="12235">MSEIDIAMIIYFIFMIVATLVSFTYGSTMIRKTGLFFPQVLIAGAINLAVGVFAIIGWLFFAWGRNEFLFMGGLVLGIGLLVTGEVVLVITFILKRKKWIQIHHDTFNS</sequence>
<reference evidence="2 3" key="1">
    <citation type="submission" date="2019-07" db="EMBL/GenBank/DDBJ databases">
        <authorList>
            <person name="Li J."/>
        </authorList>
    </citation>
    <scope>NUCLEOTIDE SEQUENCE [LARGE SCALE GENOMIC DNA]</scope>
    <source>
        <strain evidence="2 3">TKL69</strain>
    </source>
</reference>
<evidence type="ECO:0008006" key="4">
    <source>
        <dbReference type="Google" id="ProtNLM"/>
    </source>
</evidence>
<evidence type="ECO:0000313" key="3">
    <source>
        <dbReference type="Proteomes" id="UP000315215"/>
    </source>
</evidence>
<evidence type="ECO:0000256" key="1">
    <source>
        <dbReference type="SAM" id="Phobius"/>
    </source>
</evidence>
<keyword evidence="1" id="KW-0472">Membrane</keyword>